<dbReference type="AlphaFoldDB" id="A0A2B9E6S6"/>
<accession>A0A2B9E6S6</accession>
<dbReference type="FunFam" id="3.40.605.10:FF:000003">
    <property type="entry name" value="Methylmalonate-semialdehyde dehydrogenase [acylating]"/>
    <property type="match status" value="1"/>
</dbReference>
<comment type="function">
    <text evidence="3">Catalyzes the oxidation of malonate semialdehyde (MSA) and methylmalonate semialdehyde (MMSA) into acetyl-CoA and propanoyl-CoA, respectively. Is involved in a myo-inositol catabolic pathway. Bicarbonate, and not CO2, is the end-product of the enzymatic reaction.</text>
</comment>
<dbReference type="CDD" id="cd07085">
    <property type="entry name" value="ALDH_F6_MMSDH"/>
    <property type="match status" value="1"/>
</dbReference>
<dbReference type="GO" id="GO:0006210">
    <property type="term" value="P:thymine catabolic process"/>
    <property type="evidence" value="ECO:0007669"/>
    <property type="project" value="TreeGrafter"/>
</dbReference>
<dbReference type="PANTHER" id="PTHR43866">
    <property type="entry name" value="MALONATE-SEMIALDEHYDE DEHYDROGENASE"/>
    <property type="match status" value="1"/>
</dbReference>
<dbReference type="UniPathway" id="UPA00076">
    <property type="reaction ID" value="UER00148"/>
</dbReference>
<evidence type="ECO:0000256" key="3">
    <source>
        <dbReference type="HAMAP-Rule" id="MF_01670"/>
    </source>
</evidence>
<gene>
    <name evidence="5" type="primary">mmsA</name>
    <name evidence="3" type="synonym">iolA</name>
    <name evidence="5" type="ORF">CN958_06945</name>
</gene>
<feature type="binding site" evidence="3">
    <location>
        <position position="154"/>
    </location>
    <ligand>
        <name>NAD(+)</name>
        <dbReference type="ChEBI" id="CHEBI:57540"/>
    </ligand>
</feature>
<feature type="binding site" evidence="3">
    <location>
        <position position="178"/>
    </location>
    <ligand>
        <name>NAD(+)</name>
        <dbReference type="ChEBI" id="CHEBI:57540"/>
    </ligand>
</feature>
<evidence type="ECO:0000256" key="2">
    <source>
        <dbReference type="ARBA" id="ARBA00023027"/>
    </source>
</evidence>
<dbReference type="InterPro" id="IPR016163">
    <property type="entry name" value="Ald_DH_C"/>
</dbReference>
<dbReference type="GO" id="GO:0004491">
    <property type="term" value="F:methylmalonate-semialdehyde dehydrogenase (acylating, NAD) activity"/>
    <property type="evidence" value="ECO:0007669"/>
    <property type="project" value="UniProtKB-UniRule"/>
</dbReference>
<comment type="caution">
    <text evidence="3">Lacks conserved residue(s) required for the propagation of feature annotation.</text>
</comment>
<dbReference type="Gene3D" id="3.40.605.10">
    <property type="entry name" value="Aldehyde Dehydrogenase, Chain A, domain 1"/>
    <property type="match status" value="1"/>
</dbReference>
<feature type="domain" description="Aldehyde dehydrogenase" evidence="4">
    <location>
        <begin position="17"/>
        <end position="481"/>
    </location>
</feature>
<comment type="subunit">
    <text evidence="3">Homotetramer.</text>
</comment>
<protein>
    <recommendedName>
        <fullName evidence="3">Malonate-semialdehyde dehydrogenase</fullName>
        <shortName evidence="3">MSA dehydrogenase</shortName>
        <ecNumber evidence="3">1.2.1.27</ecNumber>
    </recommendedName>
    <alternativeName>
        <fullName evidence="3">Methylmalonate semialdehyde dehydrogenase</fullName>
        <shortName evidence="3">MMSA dehydrogenase</shortName>
        <shortName evidence="3">MSDH</shortName>
    </alternativeName>
</protein>
<dbReference type="SUPFAM" id="SSF53720">
    <property type="entry name" value="ALDH-like"/>
    <property type="match status" value="1"/>
</dbReference>
<evidence type="ECO:0000256" key="1">
    <source>
        <dbReference type="ARBA" id="ARBA00023002"/>
    </source>
</evidence>
<comment type="catalytic activity">
    <reaction evidence="3">
        <text>3-oxopropanoate + NAD(+) + CoA + H2O = hydrogencarbonate + acetyl-CoA + NADH + H(+)</text>
        <dbReference type="Rhea" id="RHEA:76615"/>
        <dbReference type="ChEBI" id="CHEBI:15377"/>
        <dbReference type="ChEBI" id="CHEBI:15378"/>
        <dbReference type="ChEBI" id="CHEBI:17544"/>
        <dbReference type="ChEBI" id="CHEBI:33190"/>
        <dbReference type="ChEBI" id="CHEBI:57287"/>
        <dbReference type="ChEBI" id="CHEBI:57288"/>
        <dbReference type="ChEBI" id="CHEBI:57540"/>
        <dbReference type="ChEBI" id="CHEBI:57945"/>
        <dbReference type="EC" id="1.2.1.27"/>
    </reaction>
</comment>
<dbReference type="Pfam" id="PF00171">
    <property type="entry name" value="Aldedh"/>
    <property type="match status" value="1"/>
</dbReference>
<dbReference type="Proteomes" id="UP000222054">
    <property type="component" value="Unassembled WGS sequence"/>
</dbReference>
<dbReference type="FunFam" id="3.40.309.10:FF:000002">
    <property type="entry name" value="Methylmalonate-semialdehyde dehydrogenase (Acylating)"/>
    <property type="match status" value="1"/>
</dbReference>
<name>A0A2B9E6S6_BACCE</name>
<proteinExistence type="inferred from homology"/>
<keyword evidence="1 3" id="KW-0560">Oxidoreductase</keyword>
<dbReference type="EMBL" id="NUHO01000029">
    <property type="protein sequence ID" value="PGM95537.1"/>
    <property type="molecule type" value="Genomic_DNA"/>
</dbReference>
<feature type="binding site" evidence="3">
    <location>
        <position position="386"/>
    </location>
    <ligand>
        <name>NAD(+)</name>
        <dbReference type="ChEBI" id="CHEBI:57540"/>
    </ligand>
</feature>
<dbReference type="GO" id="GO:0018478">
    <property type="term" value="F:malonate-semialdehyde dehydrogenase (acetylating) activity"/>
    <property type="evidence" value="ECO:0007669"/>
    <property type="project" value="UniProtKB-UniRule"/>
</dbReference>
<dbReference type="NCBIfam" id="TIGR01722">
    <property type="entry name" value="MMSDH"/>
    <property type="match status" value="1"/>
</dbReference>
<dbReference type="PROSITE" id="PS00070">
    <property type="entry name" value="ALDEHYDE_DEHYDR_CYS"/>
    <property type="match status" value="1"/>
</dbReference>
<dbReference type="InterPro" id="IPR016160">
    <property type="entry name" value="Ald_DH_CS_CYS"/>
</dbReference>
<feature type="active site" description="Nucleophile" evidence="3">
    <location>
        <position position="286"/>
    </location>
</feature>
<dbReference type="InterPro" id="IPR023510">
    <property type="entry name" value="MSDH_GmP_bac"/>
</dbReference>
<dbReference type="Gene3D" id="3.40.309.10">
    <property type="entry name" value="Aldehyde Dehydrogenase, Chain A, domain 2"/>
    <property type="match status" value="1"/>
</dbReference>
<reference evidence="5 6" key="1">
    <citation type="submission" date="2017-09" db="EMBL/GenBank/DDBJ databases">
        <title>Large-scale bioinformatics analysis of Bacillus genomes uncovers conserved roles of natural products in bacterial physiology.</title>
        <authorList>
            <consortium name="Agbiome Team Llc"/>
            <person name="Bleich R.M."/>
            <person name="Grubbs K.J."/>
            <person name="Santa Maria K.C."/>
            <person name="Allen S.E."/>
            <person name="Farag S."/>
            <person name="Shank E.A."/>
            <person name="Bowers A."/>
        </authorList>
    </citation>
    <scope>NUCLEOTIDE SEQUENCE [LARGE SCALE GENOMIC DNA]</scope>
    <source>
        <strain evidence="5 6">AFS053130</strain>
    </source>
</reference>
<dbReference type="GO" id="GO:0019310">
    <property type="term" value="P:inositol catabolic process"/>
    <property type="evidence" value="ECO:0007669"/>
    <property type="project" value="UniProtKB-UniRule"/>
</dbReference>
<comment type="pathway">
    <text evidence="3">Polyol metabolism; myo-inositol degradation into acetyl-CoA; acetyl-CoA from myo-inositol: step 7/7.</text>
</comment>
<dbReference type="EC" id="1.2.1.27" evidence="3"/>
<feature type="binding site" evidence="3">
    <location>
        <position position="182"/>
    </location>
    <ligand>
        <name>NAD(+)</name>
        <dbReference type="ChEBI" id="CHEBI:57540"/>
    </ligand>
</feature>
<feature type="binding site" evidence="3">
    <location>
        <position position="181"/>
    </location>
    <ligand>
        <name>NAD(+)</name>
        <dbReference type="ChEBI" id="CHEBI:57540"/>
    </ligand>
</feature>
<dbReference type="InterPro" id="IPR016161">
    <property type="entry name" value="Ald_DH/histidinol_DH"/>
</dbReference>
<organism evidence="5 6">
    <name type="scientific">Bacillus cereus</name>
    <dbReference type="NCBI Taxonomy" id="1396"/>
    <lineage>
        <taxon>Bacteria</taxon>
        <taxon>Bacillati</taxon>
        <taxon>Bacillota</taxon>
        <taxon>Bacilli</taxon>
        <taxon>Bacillales</taxon>
        <taxon>Bacillaceae</taxon>
        <taxon>Bacillus</taxon>
        <taxon>Bacillus cereus group</taxon>
    </lineage>
</organism>
<evidence type="ECO:0000313" key="5">
    <source>
        <dbReference type="EMBL" id="PGM95537.1"/>
    </source>
</evidence>
<comment type="catalytic activity">
    <reaction evidence="3">
        <text>2-methyl-3-oxopropanoate + NAD(+) + CoA + H2O = propanoyl-CoA + hydrogencarbonate + NADH + H(+)</text>
        <dbReference type="Rhea" id="RHEA:20804"/>
        <dbReference type="ChEBI" id="CHEBI:15377"/>
        <dbReference type="ChEBI" id="CHEBI:15378"/>
        <dbReference type="ChEBI" id="CHEBI:17544"/>
        <dbReference type="ChEBI" id="CHEBI:57287"/>
        <dbReference type="ChEBI" id="CHEBI:57392"/>
        <dbReference type="ChEBI" id="CHEBI:57540"/>
        <dbReference type="ChEBI" id="CHEBI:57700"/>
        <dbReference type="ChEBI" id="CHEBI:57945"/>
        <dbReference type="EC" id="1.2.1.27"/>
    </reaction>
</comment>
<evidence type="ECO:0000259" key="4">
    <source>
        <dbReference type="Pfam" id="PF00171"/>
    </source>
</evidence>
<dbReference type="GO" id="GO:0006574">
    <property type="term" value="P:L-valine catabolic process"/>
    <property type="evidence" value="ECO:0007669"/>
    <property type="project" value="TreeGrafter"/>
</dbReference>
<sequence length="486" mass="52862">MITTEIKRVKNHINGEWVESTGTEVEAVPNPATGKIIAYVPLSPKEDVEKAVEAAKAAYKTWSKVSVPNRSRQLYKYLQLLQENKDELAKIITLENGKTLTDATGEVQRGIEAVELATSAPNLMMGQALPNIASGIDGSIWRYPIGVVAGITPFNFPMMIPLWMFPLAIACGNTFVLKTSERTPLLAERLVELFYEAGFPKGVLNLVQGGKDVVNSILENKDIQAVSFVGSEPVARYVYETGTKNGKRVQALAGAKNHAVVMPDCNLEKTVQGVIGSAFASSGERCMACSVVAVVDEIADEFIDVLVAETKKLKVGDGFNEDNYVGPLIRESHKERVLGYINSGVADGATLLVDGRKINEEVGEGYFVGATIFDGVNQEMKIWQDEIFAPVLSVVRVKDLEEGIKLTNQSKFANGAVIYTSNGKHAQTFRDNIDAGMIGVNVNVPAPMAFFAFAGNKASFFGDLGTNGTDGVQFYTRKKVVTERWF</sequence>
<comment type="caution">
    <text evidence="5">The sequence shown here is derived from an EMBL/GenBank/DDBJ whole genome shotgun (WGS) entry which is preliminary data.</text>
</comment>
<dbReference type="InterPro" id="IPR015590">
    <property type="entry name" value="Aldehyde_DH_dom"/>
</dbReference>
<evidence type="ECO:0000313" key="6">
    <source>
        <dbReference type="Proteomes" id="UP000222054"/>
    </source>
</evidence>
<keyword evidence="2 3" id="KW-0520">NAD</keyword>
<dbReference type="RefSeq" id="WP_098776347.1">
    <property type="nucleotide sequence ID" value="NZ_NUHO01000029.1"/>
</dbReference>
<comment type="similarity">
    <text evidence="3">Belongs to the aldehyde dehydrogenase family. IolA subfamily.</text>
</comment>
<dbReference type="InterPro" id="IPR010061">
    <property type="entry name" value="MeMal-semiAld_DH"/>
</dbReference>
<dbReference type="PANTHER" id="PTHR43866:SF4">
    <property type="entry name" value="MALONATE-SEMIALDEHYDE DEHYDROGENASE"/>
    <property type="match status" value="1"/>
</dbReference>
<dbReference type="HAMAP" id="MF_01670">
    <property type="entry name" value="IolA"/>
    <property type="match status" value="1"/>
</dbReference>
<dbReference type="InterPro" id="IPR016162">
    <property type="entry name" value="Ald_DH_N"/>
</dbReference>